<keyword evidence="7 8" id="KW-0411">Iron-sulfur</keyword>
<dbReference type="GO" id="GO:0051539">
    <property type="term" value="F:4 iron, 4 sulfur cluster binding"/>
    <property type="evidence" value="ECO:0007669"/>
    <property type="project" value="UniProtKB-UniRule"/>
</dbReference>
<comment type="cofactor">
    <cofactor evidence="1 8">
        <name>[4Fe-4S] cluster</name>
        <dbReference type="ChEBI" id="CHEBI:49883"/>
    </cofactor>
</comment>
<feature type="domain" description="4Fe-4S ferredoxin-type" evidence="9">
    <location>
        <begin position="37"/>
        <end position="67"/>
    </location>
</feature>
<evidence type="ECO:0000256" key="6">
    <source>
        <dbReference type="ARBA" id="ARBA00023004"/>
    </source>
</evidence>
<dbReference type="GO" id="GO:0046872">
    <property type="term" value="F:metal ion binding"/>
    <property type="evidence" value="ECO:0007669"/>
    <property type="project" value="UniProtKB-UniRule"/>
</dbReference>
<comment type="caution">
    <text evidence="10">The sequence shown here is derived from an EMBL/GenBank/DDBJ whole genome shotgun (WGS) entry which is preliminary data.</text>
</comment>
<reference evidence="10 11" key="1">
    <citation type="submission" date="2015-01" db="EMBL/GenBank/DDBJ databases">
        <title>Lifestyle Evolution in Cyanobacterial Symbionts of Sponges.</title>
        <authorList>
            <person name="Burgsdorf I."/>
            <person name="Slaby B.M."/>
            <person name="Handley K.M."/>
            <person name="Haber M."/>
            <person name="Blom J."/>
            <person name="Marshall C.W."/>
            <person name="Gilbert J.A."/>
            <person name="Hentschel U."/>
            <person name="Steindler L."/>
        </authorList>
    </citation>
    <scope>NUCLEOTIDE SEQUENCE [LARGE SCALE GENOMIC DNA]</scope>
    <source>
        <strain evidence="10">142</strain>
    </source>
</reference>
<dbReference type="PROSITE" id="PS00198">
    <property type="entry name" value="4FE4S_FER_1"/>
    <property type="match status" value="1"/>
</dbReference>
<evidence type="ECO:0000313" key="11">
    <source>
        <dbReference type="Proteomes" id="UP000035054"/>
    </source>
</evidence>
<keyword evidence="2 8" id="KW-0813">Transport</keyword>
<dbReference type="Gene3D" id="3.30.70.20">
    <property type="match status" value="1"/>
</dbReference>
<dbReference type="AlphaFoldDB" id="A0A6N3X9I1"/>
<evidence type="ECO:0000256" key="3">
    <source>
        <dbReference type="ARBA" id="ARBA00022485"/>
    </source>
</evidence>
<name>A0A6N3X9I1_9SYNE</name>
<dbReference type="InterPro" id="IPR000813">
    <property type="entry name" value="7Fe_ferredoxin"/>
</dbReference>
<dbReference type="SUPFAM" id="SSF54862">
    <property type="entry name" value="4Fe-4S ferredoxins"/>
    <property type="match status" value="1"/>
</dbReference>
<dbReference type="PROSITE" id="PS51379">
    <property type="entry name" value="4FE4S_FER_2"/>
    <property type="match status" value="2"/>
</dbReference>
<accession>A0A6N3X9I1</accession>
<evidence type="ECO:0000256" key="8">
    <source>
        <dbReference type="RuleBase" id="RU365098"/>
    </source>
</evidence>
<keyword evidence="3 8" id="KW-0004">4Fe-4S</keyword>
<evidence type="ECO:0000313" key="10">
    <source>
        <dbReference type="EMBL" id="KKZ15073.1"/>
    </source>
</evidence>
<evidence type="ECO:0000256" key="2">
    <source>
        <dbReference type="ARBA" id="ARBA00022448"/>
    </source>
</evidence>
<dbReference type="GO" id="GO:0009055">
    <property type="term" value="F:electron transfer activity"/>
    <property type="evidence" value="ECO:0007669"/>
    <property type="project" value="UniProtKB-UniRule"/>
</dbReference>
<keyword evidence="5 8" id="KW-0249">Electron transport</keyword>
<dbReference type="InterPro" id="IPR017900">
    <property type="entry name" value="4Fe4S_Fe_S_CS"/>
</dbReference>
<keyword evidence="4 8" id="KW-0479">Metal-binding</keyword>
<organism evidence="10 11">
    <name type="scientific">Candidatus Synechococcus spongiarum 142</name>
    <dbReference type="NCBI Taxonomy" id="1608213"/>
    <lineage>
        <taxon>Bacteria</taxon>
        <taxon>Bacillati</taxon>
        <taxon>Cyanobacteriota</taxon>
        <taxon>Cyanophyceae</taxon>
        <taxon>Synechococcales</taxon>
        <taxon>Synechococcaceae</taxon>
        <taxon>Synechococcus</taxon>
    </lineage>
</organism>
<dbReference type="PRINTS" id="PR00354">
    <property type="entry name" value="7FE8SFRDOXIN"/>
</dbReference>
<evidence type="ECO:0000256" key="4">
    <source>
        <dbReference type="ARBA" id="ARBA00022723"/>
    </source>
</evidence>
<dbReference type="InterPro" id="IPR017896">
    <property type="entry name" value="4Fe4S_Fe-S-bd"/>
</dbReference>
<dbReference type="Proteomes" id="UP000035054">
    <property type="component" value="Unassembled WGS sequence"/>
</dbReference>
<protein>
    <recommendedName>
        <fullName evidence="8">Ferredoxin</fullName>
    </recommendedName>
</protein>
<dbReference type="Pfam" id="PF12838">
    <property type="entry name" value="Fer4_7"/>
    <property type="match status" value="1"/>
</dbReference>
<evidence type="ECO:0000256" key="7">
    <source>
        <dbReference type="ARBA" id="ARBA00023014"/>
    </source>
</evidence>
<sequence>MPHTILTDRCEGVAACVDSCPVACIHPGEGKNAKGTNFYWIAFDVCIDCGICQQVCPVDGAIVPEERPQLQRQRGMGQRGMA</sequence>
<evidence type="ECO:0000259" key="9">
    <source>
        <dbReference type="PROSITE" id="PS51379"/>
    </source>
</evidence>
<keyword evidence="6 8" id="KW-0408">Iron</keyword>
<proteinExistence type="predicted"/>
<gene>
    <name evidence="10" type="ORF">TH68_02380</name>
</gene>
<dbReference type="EMBL" id="JXUO01000077">
    <property type="protein sequence ID" value="KKZ15073.1"/>
    <property type="molecule type" value="Genomic_DNA"/>
</dbReference>
<evidence type="ECO:0000256" key="1">
    <source>
        <dbReference type="ARBA" id="ARBA00001966"/>
    </source>
</evidence>
<feature type="domain" description="4Fe-4S ferredoxin-type" evidence="9">
    <location>
        <begin position="1"/>
        <end position="30"/>
    </location>
</feature>
<comment type="function">
    <text evidence="8">Ferredoxins are iron-sulfur proteins that transfer electrons in a wide variety of metabolic reactions.</text>
</comment>
<evidence type="ECO:0000256" key="5">
    <source>
        <dbReference type="ARBA" id="ARBA00022982"/>
    </source>
</evidence>